<dbReference type="EMBL" id="GGEC01047884">
    <property type="protein sequence ID" value="MBX28368.1"/>
    <property type="molecule type" value="Transcribed_RNA"/>
</dbReference>
<evidence type="ECO:0000256" key="1">
    <source>
        <dbReference type="SAM" id="MobiDB-lite"/>
    </source>
</evidence>
<name>A0A2P2MDQ8_RHIMU</name>
<sequence>MDASDNTPHPFNSSDTMHGASILSMLNLGHIPKLSEQRATGQNDAFSRWSQPSKQTCSRQGHANSRAAMTRQPTRERLTKEELQNLTAVKLSQLSRTKDFSIGHPPPILKISQIEFVKDSQSVRSTSCKHWHCKASVVKFSCLCNANF</sequence>
<protein>
    <submittedName>
        <fullName evidence="2">Uncharacterized protein</fullName>
    </submittedName>
</protein>
<feature type="region of interest" description="Disordered" evidence="1">
    <location>
        <begin position="37"/>
        <end position="82"/>
    </location>
</feature>
<dbReference type="EMBL" id="GGEC01047891">
    <property type="protein sequence ID" value="MBX28375.1"/>
    <property type="molecule type" value="Transcribed_RNA"/>
</dbReference>
<feature type="compositionally biased region" description="Basic and acidic residues" evidence="1">
    <location>
        <begin position="73"/>
        <end position="82"/>
    </location>
</feature>
<proteinExistence type="predicted"/>
<evidence type="ECO:0000313" key="2">
    <source>
        <dbReference type="EMBL" id="MBX28375.1"/>
    </source>
</evidence>
<accession>A0A2P2MDQ8</accession>
<feature type="compositionally biased region" description="Polar residues" evidence="1">
    <location>
        <begin position="37"/>
        <end position="63"/>
    </location>
</feature>
<dbReference type="AlphaFoldDB" id="A0A2P2MDQ8"/>
<organism evidence="2">
    <name type="scientific">Rhizophora mucronata</name>
    <name type="common">Asiatic mangrove</name>
    <dbReference type="NCBI Taxonomy" id="61149"/>
    <lineage>
        <taxon>Eukaryota</taxon>
        <taxon>Viridiplantae</taxon>
        <taxon>Streptophyta</taxon>
        <taxon>Embryophyta</taxon>
        <taxon>Tracheophyta</taxon>
        <taxon>Spermatophyta</taxon>
        <taxon>Magnoliopsida</taxon>
        <taxon>eudicotyledons</taxon>
        <taxon>Gunneridae</taxon>
        <taxon>Pentapetalae</taxon>
        <taxon>rosids</taxon>
        <taxon>fabids</taxon>
        <taxon>Malpighiales</taxon>
        <taxon>Rhizophoraceae</taxon>
        <taxon>Rhizophora</taxon>
    </lineage>
</organism>
<reference evidence="2" key="1">
    <citation type="submission" date="2018-02" db="EMBL/GenBank/DDBJ databases">
        <title>Rhizophora mucronata_Transcriptome.</title>
        <authorList>
            <person name="Meera S.P."/>
            <person name="Sreeshan A."/>
            <person name="Augustine A."/>
        </authorList>
    </citation>
    <scope>NUCLEOTIDE SEQUENCE</scope>
    <source>
        <tissue evidence="2">Leaf</tissue>
    </source>
</reference>